<feature type="transmembrane region" description="Helical" evidence="9">
    <location>
        <begin position="323"/>
        <end position="341"/>
    </location>
</feature>
<organism evidence="10 11">
    <name type="scientific">Adhaeribacter aerolatus</name>
    <dbReference type="NCBI Taxonomy" id="670289"/>
    <lineage>
        <taxon>Bacteria</taxon>
        <taxon>Pseudomonadati</taxon>
        <taxon>Bacteroidota</taxon>
        <taxon>Cytophagia</taxon>
        <taxon>Cytophagales</taxon>
        <taxon>Hymenobacteraceae</taxon>
        <taxon>Adhaeribacter</taxon>
    </lineage>
</organism>
<evidence type="ECO:0008006" key="12">
    <source>
        <dbReference type="Google" id="ProtNLM"/>
    </source>
</evidence>
<evidence type="ECO:0000256" key="5">
    <source>
        <dbReference type="ARBA" id="ARBA00022692"/>
    </source>
</evidence>
<feature type="transmembrane region" description="Helical" evidence="9">
    <location>
        <begin position="73"/>
        <end position="92"/>
    </location>
</feature>
<dbReference type="InterPro" id="IPR045018">
    <property type="entry name" value="Azg-like"/>
</dbReference>
<feature type="transmembrane region" description="Helical" evidence="9">
    <location>
        <begin position="12"/>
        <end position="34"/>
    </location>
</feature>
<evidence type="ECO:0000313" key="10">
    <source>
        <dbReference type="EMBL" id="GEO02845.1"/>
    </source>
</evidence>
<feature type="transmembrane region" description="Helical" evidence="9">
    <location>
        <begin position="191"/>
        <end position="211"/>
    </location>
</feature>
<keyword evidence="11" id="KW-1185">Reference proteome</keyword>
<reference evidence="10 11" key="1">
    <citation type="submission" date="2019-07" db="EMBL/GenBank/DDBJ databases">
        <title>Whole genome shotgun sequence of Adhaeribacter aerolatus NBRC 106133.</title>
        <authorList>
            <person name="Hosoyama A."/>
            <person name="Uohara A."/>
            <person name="Ohji S."/>
            <person name="Ichikawa N."/>
        </authorList>
    </citation>
    <scope>NUCLEOTIDE SEQUENCE [LARGE SCALE GENOMIC DNA]</scope>
    <source>
        <strain evidence="10 11">NBRC 106133</strain>
    </source>
</reference>
<gene>
    <name evidence="10" type="ORF">AAE02nite_05090</name>
</gene>
<keyword evidence="4 8" id="KW-1003">Cell membrane</keyword>
<protein>
    <recommendedName>
        <fullName evidence="12">Permease</fullName>
    </recommendedName>
</protein>
<evidence type="ECO:0000256" key="4">
    <source>
        <dbReference type="ARBA" id="ARBA00022475"/>
    </source>
</evidence>
<sequence>MQSYFKLKENGTDVYTEVIAGISSFLATAYIIVVNPNILSQAGLPFDGALTATVIVCFFSSLMMGLYARNPILVAPGMGLNAFFTFSAVLGMQVPWPVALGAVFWSGIVFLLLSAFNIRTYIVRAIPRPLRYAIAAGIGLYITLIGFVNAKFIVANPATIIGVSPLNPALLTFLAGLLVTAVMVTKNVKGGILLGIIFTTLAAYPLGRWWATDNAAATLVNFNGIFAAPDFSLLFQLDLINSLQWAVVPVIFAFVFTDMFDSLSTLVGLAEAANLLDENGEPKNVKRALMTDAVATTLAGLVGSSPGTAYIESAVGIEAGGRTGLTAVVGGLLFLPFLFLAPLLSVIPAIATAPALVLVGVFMVRPVIKINWQQLDEAIPAFLAMVLIPFTYSITQGIIWGFLSWTALKLINGKSKEVPWPLLIIDIFCIAALFLHR</sequence>
<dbReference type="PANTHER" id="PTHR43337">
    <property type="entry name" value="XANTHINE/URACIL PERMEASE C887.17-RELATED"/>
    <property type="match status" value="1"/>
</dbReference>
<feature type="transmembrane region" description="Helical" evidence="9">
    <location>
        <begin position="347"/>
        <end position="368"/>
    </location>
</feature>
<keyword evidence="3 8" id="KW-0813">Transport</keyword>
<dbReference type="GO" id="GO:0005345">
    <property type="term" value="F:purine nucleobase transmembrane transporter activity"/>
    <property type="evidence" value="ECO:0007669"/>
    <property type="project" value="TreeGrafter"/>
</dbReference>
<dbReference type="GO" id="GO:0005886">
    <property type="term" value="C:plasma membrane"/>
    <property type="evidence" value="ECO:0007669"/>
    <property type="project" value="UniProtKB-SubCell"/>
</dbReference>
<keyword evidence="6 8" id="KW-1133">Transmembrane helix</keyword>
<name>A0A512AT05_9BACT</name>
<dbReference type="InterPro" id="IPR006043">
    <property type="entry name" value="NCS2"/>
</dbReference>
<feature type="transmembrane region" description="Helical" evidence="9">
    <location>
        <begin position="98"/>
        <end position="118"/>
    </location>
</feature>
<dbReference type="Proteomes" id="UP000321532">
    <property type="component" value="Unassembled WGS sequence"/>
</dbReference>
<dbReference type="RefSeq" id="WP_146894884.1">
    <property type="nucleotide sequence ID" value="NZ_BJYS01000002.1"/>
</dbReference>
<dbReference type="OrthoDB" id="9808458at2"/>
<comment type="caution">
    <text evidence="10">The sequence shown here is derived from an EMBL/GenBank/DDBJ whole genome shotgun (WGS) entry which is preliminary data.</text>
</comment>
<comment type="similarity">
    <text evidence="2 8">Belongs to the nucleobase:cation symporter-2 (NCS2) (TC 2.A.40) family. Azg-like subfamily.</text>
</comment>
<feature type="transmembrane region" description="Helical" evidence="9">
    <location>
        <begin position="231"/>
        <end position="256"/>
    </location>
</feature>
<comment type="subcellular location">
    <subcellularLocation>
        <location evidence="1 8">Cell membrane</location>
        <topology evidence="1 8">Multi-pass membrane protein</topology>
    </subcellularLocation>
</comment>
<evidence type="ECO:0000256" key="6">
    <source>
        <dbReference type="ARBA" id="ARBA00022989"/>
    </source>
</evidence>
<feature type="transmembrane region" description="Helical" evidence="9">
    <location>
        <begin position="166"/>
        <end position="184"/>
    </location>
</feature>
<dbReference type="Pfam" id="PF00860">
    <property type="entry name" value="Xan_ur_permease"/>
    <property type="match status" value="1"/>
</dbReference>
<feature type="transmembrane region" description="Helical" evidence="9">
    <location>
        <begin position="380"/>
        <end position="403"/>
    </location>
</feature>
<dbReference type="PANTHER" id="PTHR43337:SF1">
    <property type="entry name" value="XANTHINE_URACIL PERMEASE C887.17-RELATED"/>
    <property type="match status" value="1"/>
</dbReference>
<feature type="transmembrane region" description="Helical" evidence="9">
    <location>
        <begin position="130"/>
        <end position="154"/>
    </location>
</feature>
<dbReference type="EMBL" id="BJYS01000002">
    <property type="protein sequence ID" value="GEO02845.1"/>
    <property type="molecule type" value="Genomic_DNA"/>
</dbReference>
<dbReference type="InterPro" id="IPR026033">
    <property type="entry name" value="Azg-like_bact_archaea"/>
</dbReference>
<evidence type="ECO:0000256" key="8">
    <source>
        <dbReference type="PIRNR" id="PIRNR005353"/>
    </source>
</evidence>
<dbReference type="AlphaFoldDB" id="A0A512AT05"/>
<evidence type="ECO:0000256" key="3">
    <source>
        <dbReference type="ARBA" id="ARBA00022448"/>
    </source>
</evidence>
<feature type="transmembrane region" description="Helical" evidence="9">
    <location>
        <begin position="46"/>
        <end position="66"/>
    </location>
</feature>
<evidence type="ECO:0000256" key="2">
    <source>
        <dbReference type="ARBA" id="ARBA00005697"/>
    </source>
</evidence>
<feature type="transmembrane region" description="Helical" evidence="9">
    <location>
        <begin position="418"/>
        <end position="435"/>
    </location>
</feature>
<evidence type="ECO:0000256" key="1">
    <source>
        <dbReference type="ARBA" id="ARBA00004651"/>
    </source>
</evidence>
<proteinExistence type="inferred from homology"/>
<evidence type="ECO:0000313" key="11">
    <source>
        <dbReference type="Proteomes" id="UP000321532"/>
    </source>
</evidence>
<evidence type="ECO:0000256" key="9">
    <source>
        <dbReference type="SAM" id="Phobius"/>
    </source>
</evidence>
<evidence type="ECO:0000256" key="7">
    <source>
        <dbReference type="ARBA" id="ARBA00023136"/>
    </source>
</evidence>
<keyword evidence="7 8" id="KW-0472">Membrane</keyword>
<accession>A0A512AT05</accession>
<keyword evidence="5 8" id="KW-0812">Transmembrane</keyword>
<dbReference type="PIRSF" id="PIRSF005353">
    <property type="entry name" value="PbuG"/>
    <property type="match status" value="1"/>
</dbReference>